<dbReference type="PANTHER" id="PTHR43272">
    <property type="entry name" value="LONG-CHAIN-FATTY-ACID--COA LIGASE"/>
    <property type="match status" value="1"/>
</dbReference>
<proteinExistence type="predicted"/>
<dbReference type="EMBL" id="RJJX01000017">
    <property type="protein sequence ID" value="RUT77697.1"/>
    <property type="molecule type" value="Genomic_DNA"/>
</dbReference>
<evidence type="ECO:0000256" key="1">
    <source>
        <dbReference type="ARBA" id="ARBA00022741"/>
    </source>
</evidence>
<evidence type="ECO:0000256" key="3">
    <source>
        <dbReference type="ARBA" id="ARBA00024484"/>
    </source>
</evidence>
<reference evidence="5 6" key="1">
    <citation type="submission" date="2018-11" db="EMBL/GenBank/DDBJ databases">
        <title>Parancylomarina longa gen. nov., sp. nov., isolated from sediments of southern Okinawa.</title>
        <authorList>
            <person name="Fu T."/>
        </authorList>
    </citation>
    <scope>NUCLEOTIDE SEQUENCE [LARGE SCALE GENOMIC DNA]</scope>
    <source>
        <strain evidence="5 6">T3-2 S1-C</strain>
    </source>
</reference>
<dbReference type="RefSeq" id="WP_127344240.1">
    <property type="nucleotide sequence ID" value="NZ_RJJX01000017.1"/>
</dbReference>
<dbReference type="Gene3D" id="3.40.50.12780">
    <property type="entry name" value="N-terminal domain of ligase-like"/>
    <property type="match status" value="1"/>
</dbReference>
<evidence type="ECO:0000256" key="2">
    <source>
        <dbReference type="ARBA" id="ARBA00022840"/>
    </source>
</evidence>
<dbReference type="AlphaFoldDB" id="A0A434ATG1"/>
<evidence type="ECO:0000313" key="6">
    <source>
        <dbReference type="Proteomes" id="UP000282985"/>
    </source>
</evidence>
<accession>A0A434ATG1</accession>
<feature type="domain" description="AMP-dependent synthetase/ligase" evidence="4">
    <location>
        <begin position="14"/>
        <end position="397"/>
    </location>
</feature>
<protein>
    <submittedName>
        <fullName evidence="5">Long-chain fatty acid--CoA ligase</fullName>
    </submittedName>
</protein>
<dbReference type="OrthoDB" id="9803968at2"/>
<dbReference type="GO" id="GO:0005524">
    <property type="term" value="F:ATP binding"/>
    <property type="evidence" value="ECO:0007669"/>
    <property type="project" value="UniProtKB-KW"/>
</dbReference>
<dbReference type="InterPro" id="IPR020845">
    <property type="entry name" value="AMP-binding_CS"/>
</dbReference>
<comment type="catalytic activity">
    <reaction evidence="3">
        <text>a long-chain fatty acid + ATP + CoA = a long-chain fatty acyl-CoA + AMP + diphosphate</text>
        <dbReference type="Rhea" id="RHEA:15421"/>
        <dbReference type="ChEBI" id="CHEBI:30616"/>
        <dbReference type="ChEBI" id="CHEBI:33019"/>
        <dbReference type="ChEBI" id="CHEBI:57287"/>
        <dbReference type="ChEBI" id="CHEBI:57560"/>
        <dbReference type="ChEBI" id="CHEBI:83139"/>
        <dbReference type="ChEBI" id="CHEBI:456215"/>
        <dbReference type="EC" id="6.2.1.3"/>
    </reaction>
    <physiologicalReaction direction="left-to-right" evidence="3">
        <dbReference type="Rhea" id="RHEA:15422"/>
    </physiologicalReaction>
</comment>
<dbReference type="InterPro" id="IPR000873">
    <property type="entry name" value="AMP-dep_synth/lig_dom"/>
</dbReference>
<name>A0A434ATG1_9BACT</name>
<keyword evidence="5" id="KW-0436">Ligase</keyword>
<organism evidence="5 6">
    <name type="scientific">Ancylomarina longa</name>
    <dbReference type="NCBI Taxonomy" id="2487017"/>
    <lineage>
        <taxon>Bacteria</taxon>
        <taxon>Pseudomonadati</taxon>
        <taxon>Bacteroidota</taxon>
        <taxon>Bacteroidia</taxon>
        <taxon>Marinilabiliales</taxon>
        <taxon>Marinifilaceae</taxon>
        <taxon>Ancylomarina</taxon>
    </lineage>
</organism>
<dbReference type="InterPro" id="IPR045851">
    <property type="entry name" value="AMP-bd_C_sf"/>
</dbReference>
<keyword evidence="6" id="KW-1185">Reference proteome</keyword>
<dbReference type="PROSITE" id="PS00455">
    <property type="entry name" value="AMP_BINDING"/>
    <property type="match status" value="1"/>
</dbReference>
<evidence type="ECO:0000313" key="5">
    <source>
        <dbReference type="EMBL" id="RUT77697.1"/>
    </source>
</evidence>
<dbReference type="GO" id="GO:0004467">
    <property type="term" value="F:long-chain fatty acid-CoA ligase activity"/>
    <property type="evidence" value="ECO:0007669"/>
    <property type="project" value="UniProtKB-EC"/>
</dbReference>
<dbReference type="Gene3D" id="3.30.300.30">
    <property type="match status" value="1"/>
</dbReference>
<dbReference type="Proteomes" id="UP000282985">
    <property type="component" value="Unassembled WGS sequence"/>
</dbReference>
<sequence>MKQYKCLTFPALFSETVAKFGNHKAMALVGQDPLTYNEVNDHIKALIAFYEKLGIKPGDKVALLSTNMPNWGIVYYATTFMGAVIVPLLPEFSVDELTNILAHSEAKAIFVSKGLLSKLKNVEIESLQYQIAIENFELIQSDNVQLKFDVSVCPELEYQVVEDDMAAIIYTSGTTGSSKGVMLSHKNICFNATRSKTIHPIDETDRFLSILPLSHTYENTLGFVIPMIAGSCVYYLGKTPVPSLLLKALKEVRPTIMFSVPLIIEKIYRSKILPSINGKVVTRVLYKIPFFRKKLNIVAGKKLMETFGGALTFFGIGGAKLNSQVELFLREAKFPYAIGYGLTETAPLIAGIGPTLTKFQSTGSALMGVELKIYQPDAHTGIGEVWAKGDNIMMGYYKEPEKTKEVLTDDGWFKTGDLARMDKDNYLFIEGRLKNMIVGASGENIYPEEIESVINNFKHVLESVVIEKGGKLVAMVHFNYEELEQQYKHMKKEVENFMETEVDKLKKELQIYVNSKVNKFSQVQRVVEHIDPFQKTATHKIKRFLYHKK</sequence>
<gene>
    <name evidence="5" type="ORF">DLK05_12160</name>
</gene>
<dbReference type="SUPFAM" id="SSF56801">
    <property type="entry name" value="Acetyl-CoA synthetase-like"/>
    <property type="match status" value="1"/>
</dbReference>
<keyword evidence="2" id="KW-0067">ATP-binding</keyword>
<evidence type="ECO:0000259" key="4">
    <source>
        <dbReference type="Pfam" id="PF00501"/>
    </source>
</evidence>
<dbReference type="Pfam" id="PF00501">
    <property type="entry name" value="AMP-binding"/>
    <property type="match status" value="1"/>
</dbReference>
<dbReference type="GO" id="GO:0016020">
    <property type="term" value="C:membrane"/>
    <property type="evidence" value="ECO:0007669"/>
    <property type="project" value="TreeGrafter"/>
</dbReference>
<keyword evidence="1" id="KW-0547">Nucleotide-binding</keyword>
<dbReference type="InterPro" id="IPR042099">
    <property type="entry name" value="ANL_N_sf"/>
</dbReference>
<dbReference type="PANTHER" id="PTHR43272:SF33">
    <property type="entry name" value="AMP-BINDING DOMAIN-CONTAINING PROTEIN-RELATED"/>
    <property type="match status" value="1"/>
</dbReference>
<comment type="caution">
    <text evidence="5">The sequence shown here is derived from an EMBL/GenBank/DDBJ whole genome shotgun (WGS) entry which is preliminary data.</text>
</comment>